<dbReference type="GO" id="GO:0046872">
    <property type="term" value="F:metal ion binding"/>
    <property type="evidence" value="ECO:0007669"/>
    <property type="project" value="UniProtKB-KW"/>
</dbReference>
<comment type="caution">
    <text evidence="8">Lacks conserved residue(s) required for the propagation of feature annotation.</text>
</comment>
<dbReference type="InterPro" id="IPR029044">
    <property type="entry name" value="Nucleotide-diphossugar_trans"/>
</dbReference>
<evidence type="ECO:0000256" key="4">
    <source>
        <dbReference type="ARBA" id="ARBA00022741"/>
    </source>
</evidence>
<keyword evidence="5 8" id="KW-0460">Magnesium</keyword>
<dbReference type="Gene3D" id="3.90.550.10">
    <property type="entry name" value="Spore Coat Polysaccharide Biosynthesis Protein SpsA, Chain A"/>
    <property type="match status" value="1"/>
</dbReference>
<feature type="binding site" evidence="8">
    <location>
        <position position="76"/>
    </location>
    <ligand>
        <name>GTP</name>
        <dbReference type="ChEBI" id="CHEBI:37565"/>
    </ligand>
</feature>
<dbReference type="InterPro" id="IPR013482">
    <property type="entry name" value="Molybde_CF_guanTrfase"/>
</dbReference>
<evidence type="ECO:0000256" key="2">
    <source>
        <dbReference type="ARBA" id="ARBA00022679"/>
    </source>
</evidence>
<dbReference type="PANTHER" id="PTHR19136">
    <property type="entry name" value="MOLYBDENUM COFACTOR GUANYLYLTRANSFERASE"/>
    <property type="match status" value="1"/>
</dbReference>
<dbReference type="SUPFAM" id="SSF53448">
    <property type="entry name" value="Nucleotide-diphospho-sugar transferases"/>
    <property type="match status" value="1"/>
</dbReference>
<feature type="domain" description="MobA-like NTP transferase" evidence="9">
    <location>
        <begin position="14"/>
        <end position="160"/>
    </location>
</feature>
<evidence type="ECO:0000256" key="8">
    <source>
        <dbReference type="HAMAP-Rule" id="MF_00316"/>
    </source>
</evidence>
<evidence type="ECO:0000259" key="9">
    <source>
        <dbReference type="Pfam" id="PF12804"/>
    </source>
</evidence>
<dbReference type="STRING" id="1503925.TH53_03320"/>
<comment type="catalytic activity">
    <reaction evidence="8">
        <text>Mo-molybdopterin + GTP + H(+) = Mo-molybdopterin guanine dinucleotide + diphosphate</text>
        <dbReference type="Rhea" id="RHEA:34243"/>
        <dbReference type="ChEBI" id="CHEBI:15378"/>
        <dbReference type="ChEBI" id="CHEBI:33019"/>
        <dbReference type="ChEBI" id="CHEBI:37565"/>
        <dbReference type="ChEBI" id="CHEBI:71302"/>
        <dbReference type="ChEBI" id="CHEBI:71310"/>
        <dbReference type="EC" id="2.7.7.77"/>
    </reaction>
</comment>
<evidence type="ECO:0000256" key="6">
    <source>
        <dbReference type="ARBA" id="ARBA00023134"/>
    </source>
</evidence>
<dbReference type="EMBL" id="JXRA01000013">
    <property type="protein sequence ID" value="KIO78460.1"/>
    <property type="molecule type" value="Genomic_DNA"/>
</dbReference>
<keyword evidence="6 8" id="KW-0342">GTP-binding</keyword>
<evidence type="ECO:0000313" key="11">
    <source>
        <dbReference type="Proteomes" id="UP000032049"/>
    </source>
</evidence>
<dbReference type="GO" id="GO:0006777">
    <property type="term" value="P:Mo-molybdopterin cofactor biosynthetic process"/>
    <property type="evidence" value="ECO:0007669"/>
    <property type="project" value="UniProtKB-KW"/>
</dbReference>
<keyword evidence="2 8" id="KW-0808">Transferase</keyword>
<feature type="binding site" evidence="8">
    <location>
        <position position="29"/>
    </location>
    <ligand>
        <name>GTP</name>
        <dbReference type="ChEBI" id="CHEBI:37565"/>
    </ligand>
</feature>
<dbReference type="Pfam" id="PF12804">
    <property type="entry name" value="NTP_transf_3"/>
    <property type="match status" value="1"/>
</dbReference>
<gene>
    <name evidence="8" type="primary">mobA</name>
    <name evidence="10" type="ORF">TH53_03320</name>
</gene>
<evidence type="ECO:0000256" key="3">
    <source>
        <dbReference type="ARBA" id="ARBA00022723"/>
    </source>
</evidence>
<dbReference type="GO" id="GO:0005525">
    <property type="term" value="F:GTP binding"/>
    <property type="evidence" value="ECO:0007669"/>
    <property type="project" value="UniProtKB-UniRule"/>
</dbReference>
<feature type="binding site" evidence="8">
    <location>
        <position position="105"/>
    </location>
    <ligand>
        <name>GTP</name>
        <dbReference type="ChEBI" id="CHEBI:37565"/>
    </ligand>
</feature>
<organism evidence="10 11">
    <name type="scientific">Pedobacter lusitanus</name>
    <dbReference type="NCBI Taxonomy" id="1503925"/>
    <lineage>
        <taxon>Bacteria</taxon>
        <taxon>Pseudomonadati</taxon>
        <taxon>Bacteroidota</taxon>
        <taxon>Sphingobacteriia</taxon>
        <taxon>Sphingobacteriales</taxon>
        <taxon>Sphingobacteriaceae</taxon>
        <taxon>Pedobacter</taxon>
    </lineage>
</organism>
<comment type="cofactor">
    <cofactor evidence="8">
        <name>Mg(2+)</name>
        <dbReference type="ChEBI" id="CHEBI:18420"/>
    </cofactor>
</comment>
<feature type="binding site" evidence="8">
    <location>
        <begin position="17"/>
        <end position="19"/>
    </location>
    <ligand>
        <name>GTP</name>
        <dbReference type="ChEBI" id="CHEBI:37565"/>
    </ligand>
</feature>
<feature type="binding site" evidence="8">
    <location>
        <position position="105"/>
    </location>
    <ligand>
        <name>Mg(2+)</name>
        <dbReference type="ChEBI" id="CHEBI:18420"/>
    </ligand>
</feature>
<keyword evidence="11" id="KW-1185">Reference proteome</keyword>
<evidence type="ECO:0000256" key="7">
    <source>
        <dbReference type="ARBA" id="ARBA00023150"/>
    </source>
</evidence>
<proteinExistence type="inferred from homology"/>
<dbReference type="EC" id="2.7.7.77" evidence="8"/>
<keyword evidence="3 8" id="KW-0479">Metal-binding</keyword>
<accession>A0A0D0GQL8</accession>
<dbReference type="InterPro" id="IPR025877">
    <property type="entry name" value="MobA-like_NTP_Trfase"/>
</dbReference>
<reference evidence="10 11" key="1">
    <citation type="submission" date="2015-01" db="EMBL/GenBank/DDBJ databases">
        <title>Draft genome sequence of Pedobacter sp. NL19 isolated from sludge of an effluent treatment pond in an abandoned uranium mine.</title>
        <authorList>
            <person name="Santos T."/>
            <person name="Caetano T."/>
            <person name="Covas C."/>
            <person name="Cruz A."/>
            <person name="Mendo S."/>
        </authorList>
    </citation>
    <scope>NUCLEOTIDE SEQUENCE [LARGE SCALE GENOMIC DNA]</scope>
    <source>
        <strain evidence="10 11">NL19</strain>
    </source>
</reference>
<dbReference type="GO" id="GO:0061603">
    <property type="term" value="F:molybdenum cofactor guanylyltransferase activity"/>
    <property type="evidence" value="ECO:0007669"/>
    <property type="project" value="UniProtKB-EC"/>
</dbReference>
<evidence type="ECO:0000313" key="10">
    <source>
        <dbReference type="EMBL" id="KIO78460.1"/>
    </source>
</evidence>
<evidence type="ECO:0000256" key="1">
    <source>
        <dbReference type="ARBA" id="ARBA00022490"/>
    </source>
</evidence>
<dbReference type="Proteomes" id="UP000032049">
    <property type="component" value="Unassembled WGS sequence"/>
</dbReference>
<comment type="caution">
    <text evidence="10">The sequence shown here is derived from an EMBL/GenBank/DDBJ whole genome shotgun (WGS) entry which is preliminary data.</text>
</comment>
<keyword evidence="7 8" id="KW-0501">Molybdenum cofactor biosynthesis</keyword>
<dbReference type="PANTHER" id="PTHR19136:SF81">
    <property type="entry name" value="MOLYBDENUM COFACTOR GUANYLYLTRANSFERASE"/>
    <property type="match status" value="1"/>
</dbReference>
<protein>
    <recommendedName>
        <fullName evidence="8">Probable molybdenum cofactor guanylyltransferase</fullName>
        <shortName evidence="8">MoCo guanylyltransferase</shortName>
        <ecNumber evidence="8">2.7.7.77</ecNumber>
    </recommendedName>
    <alternativeName>
        <fullName evidence="8">GTP:molybdopterin guanylyltransferase</fullName>
    </alternativeName>
    <alternativeName>
        <fullName evidence="8">Mo-MPT guanylyltransferase</fullName>
    </alternativeName>
    <alternativeName>
        <fullName evidence="8">Molybdopterin guanylyltransferase</fullName>
    </alternativeName>
    <alternativeName>
        <fullName evidence="8">Molybdopterin-guanine dinucleotide synthase</fullName>
        <shortName evidence="8">MGD synthase</shortName>
    </alternativeName>
</protein>
<dbReference type="GO" id="GO:0005737">
    <property type="term" value="C:cytoplasm"/>
    <property type="evidence" value="ECO:0007669"/>
    <property type="project" value="UniProtKB-SubCell"/>
</dbReference>
<comment type="function">
    <text evidence="8">Transfers a GMP moiety from GTP to Mo-molybdopterin (Mo-MPT) cofactor (Moco or molybdenum cofactor) to form Mo-molybdopterin guanine dinucleotide (Mo-MGD) cofactor.</text>
</comment>
<comment type="domain">
    <text evidence="8">The N-terminal domain determines nucleotide recognition and specific binding, while the C-terminal domain determines the specific binding to the target protein.</text>
</comment>
<comment type="subcellular location">
    <subcellularLocation>
        <location evidence="8">Cytoplasm</location>
    </subcellularLocation>
</comment>
<dbReference type="CDD" id="cd02503">
    <property type="entry name" value="MobA"/>
    <property type="match status" value="1"/>
</dbReference>
<dbReference type="AlphaFoldDB" id="A0A0D0GQL8"/>
<evidence type="ECO:0000256" key="5">
    <source>
        <dbReference type="ARBA" id="ARBA00022842"/>
    </source>
</evidence>
<dbReference type="HAMAP" id="MF_00316">
    <property type="entry name" value="MobA"/>
    <property type="match status" value="1"/>
</dbReference>
<comment type="similarity">
    <text evidence="8">Belongs to the MobA family.</text>
</comment>
<keyword evidence="4 8" id="KW-0547">Nucleotide-binding</keyword>
<name>A0A0D0GQL8_9SPHI</name>
<keyword evidence="1 8" id="KW-0963">Cytoplasm</keyword>
<sequence>MLSKNMSRVPELYGLVLAGGKSTRMGRDKGLINWYDKPQREHVADLLKSYCQQIFISCRAEQQKEIEQDGYTPLADFYKDSGPLGGILSAFKQNKDAAWLVVACDLPLIDRQHLDYLCAQRNPAVMATAFTGTDGLPEPLVTIWEPSASPVLTASLEKGLSSPRNVLLRNEITLLKPFHQMVLSNVNSRDEAEKIRKMYFKAE</sequence>